<dbReference type="KEGG" id="kcm:ABWK59_23085"/>
<feature type="domain" description="Inositolphosphotransferase Aur1/Ipt1" evidence="7">
    <location>
        <begin position="70"/>
        <end position="249"/>
    </location>
</feature>
<name>A0AAU8K2T3_9ACTN</name>
<dbReference type="RefSeq" id="WP_354642506.1">
    <property type="nucleotide sequence ID" value="NZ_CP159872.1"/>
</dbReference>
<feature type="region of interest" description="Disordered" evidence="5">
    <location>
        <begin position="264"/>
        <end position="332"/>
    </location>
</feature>
<evidence type="ECO:0000259" key="7">
    <source>
        <dbReference type="Pfam" id="PF14378"/>
    </source>
</evidence>
<feature type="transmembrane region" description="Helical" evidence="6">
    <location>
        <begin position="187"/>
        <end position="204"/>
    </location>
</feature>
<reference evidence="8" key="1">
    <citation type="submission" date="2024-06" db="EMBL/GenBank/DDBJ databases">
        <title>The genome sequences of Kitasatospora sp. strain HUAS MG31.</title>
        <authorList>
            <person name="Mo P."/>
        </authorList>
    </citation>
    <scope>NUCLEOTIDE SEQUENCE</scope>
    <source>
        <strain evidence="8">HUAS MG31</strain>
    </source>
</reference>
<accession>A0AAU8K2T3</accession>
<proteinExistence type="predicted"/>
<keyword evidence="4 6" id="KW-0472">Membrane</keyword>
<dbReference type="AlphaFoldDB" id="A0AAU8K2T3"/>
<gene>
    <name evidence="8" type="ORF">ABWK59_23085</name>
</gene>
<evidence type="ECO:0000256" key="5">
    <source>
        <dbReference type="SAM" id="MobiDB-lite"/>
    </source>
</evidence>
<keyword evidence="3 6" id="KW-1133">Transmembrane helix</keyword>
<dbReference type="PANTHER" id="PTHR31310:SF7">
    <property type="entry name" value="PA-PHOSPHATASE RELATED-FAMILY PROTEIN DDB_G0268928"/>
    <property type="match status" value="1"/>
</dbReference>
<feature type="transmembrane region" description="Helical" evidence="6">
    <location>
        <begin position="103"/>
        <end position="122"/>
    </location>
</feature>
<comment type="subcellular location">
    <subcellularLocation>
        <location evidence="1">Membrane</location>
        <topology evidence="1">Multi-pass membrane protein</topology>
    </subcellularLocation>
</comment>
<protein>
    <submittedName>
        <fullName evidence="8">Phosphatase PAP2 family protein</fullName>
    </submittedName>
</protein>
<feature type="transmembrane region" description="Helical" evidence="6">
    <location>
        <begin position="37"/>
        <end position="54"/>
    </location>
</feature>
<dbReference type="PANTHER" id="PTHR31310">
    <property type="match status" value="1"/>
</dbReference>
<dbReference type="InterPro" id="IPR026841">
    <property type="entry name" value="Aur1/Ipt1"/>
</dbReference>
<evidence type="ECO:0000256" key="2">
    <source>
        <dbReference type="ARBA" id="ARBA00022692"/>
    </source>
</evidence>
<keyword evidence="2 6" id="KW-0812">Transmembrane</keyword>
<evidence type="ECO:0000256" key="3">
    <source>
        <dbReference type="ARBA" id="ARBA00022989"/>
    </source>
</evidence>
<dbReference type="EMBL" id="CP159872">
    <property type="protein sequence ID" value="XCM81580.1"/>
    <property type="molecule type" value="Genomic_DNA"/>
</dbReference>
<evidence type="ECO:0000256" key="4">
    <source>
        <dbReference type="ARBA" id="ARBA00023136"/>
    </source>
</evidence>
<sequence>MQNLTLTWQTSAVASVVLYGSAFAVSRSGRRPVVRAALREAGTLLALFSLWQVVGHLSVMSADHALDRAEWIHRTELRLGLPDEASWQRAAEPYPWLVQGANYYYATMHFGVMLALLLWLFVRHRARYAWVRTTVVLTTLACLLIQFIPVAPPRMLPDSGFVDVAAQYGQSVYGGAVAGVVADQLSAMPSVHVAWCVIVAVAVIKVARGRWRWLALAHPVLTVWVVVVTANHFWADGLVAVGLLLVVYLVQYAASGWRQADLAVPETKRSQEQGAAPEEAPGPSPSPAHAEAVAEPAFRPQQPRAVAGATRMSKALEVPEGSRSGPPGRPAG</sequence>
<dbReference type="GO" id="GO:0016020">
    <property type="term" value="C:membrane"/>
    <property type="evidence" value="ECO:0007669"/>
    <property type="project" value="UniProtKB-SubCell"/>
</dbReference>
<feature type="transmembrane region" description="Helical" evidence="6">
    <location>
        <begin position="129"/>
        <end position="148"/>
    </location>
</feature>
<feature type="transmembrane region" description="Helical" evidence="6">
    <location>
        <begin position="6"/>
        <end position="25"/>
    </location>
</feature>
<feature type="transmembrane region" description="Helical" evidence="6">
    <location>
        <begin position="233"/>
        <end position="250"/>
    </location>
</feature>
<feature type="transmembrane region" description="Helical" evidence="6">
    <location>
        <begin position="211"/>
        <end position="227"/>
    </location>
</feature>
<organism evidence="8">
    <name type="scientific">Kitasatospora camelliae</name>
    <dbReference type="NCBI Taxonomy" id="3156397"/>
    <lineage>
        <taxon>Bacteria</taxon>
        <taxon>Bacillati</taxon>
        <taxon>Actinomycetota</taxon>
        <taxon>Actinomycetes</taxon>
        <taxon>Kitasatosporales</taxon>
        <taxon>Streptomycetaceae</taxon>
        <taxon>Kitasatospora</taxon>
    </lineage>
</organism>
<evidence type="ECO:0000256" key="1">
    <source>
        <dbReference type="ARBA" id="ARBA00004141"/>
    </source>
</evidence>
<evidence type="ECO:0000256" key="6">
    <source>
        <dbReference type="SAM" id="Phobius"/>
    </source>
</evidence>
<dbReference type="Pfam" id="PF14378">
    <property type="entry name" value="PAP2_3"/>
    <property type="match status" value="1"/>
</dbReference>
<evidence type="ECO:0000313" key="8">
    <source>
        <dbReference type="EMBL" id="XCM81580.1"/>
    </source>
</evidence>
<dbReference type="InterPro" id="IPR052185">
    <property type="entry name" value="IPC_Synthase-Related"/>
</dbReference>
<dbReference type="CDD" id="cd03386">
    <property type="entry name" value="PAP2_Aur1_like"/>
    <property type="match status" value="1"/>
</dbReference>